<dbReference type="Proteomes" id="UP001201161">
    <property type="component" value="Unassembled WGS sequence"/>
</dbReference>
<dbReference type="RefSeq" id="WP_236398674.1">
    <property type="nucleotide sequence ID" value="NZ_JAKJHZ010000003.1"/>
</dbReference>
<gene>
    <name evidence="1" type="ORF">L2K70_02815</name>
</gene>
<keyword evidence="2" id="KW-1185">Reference proteome</keyword>
<evidence type="ECO:0000313" key="2">
    <source>
        <dbReference type="Proteomes" id="UP001201161"/>
    </source>
</evidence>
<protein>
    <recommendedName>
        <fullName evidence="3">Phosphoribulokinase/uridine kinase domain-containing protein</fullName>
    </recommendedName>
</protein>
<comment type="caution">
    <text evidence="1">The sequence shown here is derived from an EMBL/GenBank/DDBJ whole genome shotgun (WGS) entry which is preliminary data.</text>
</comment>
<organism evidence="1 2">
    <name type="scientific">Nocardioides potassii</name>
    <dbReference type="NCBI Taxonomy" id="2911371"/>
    <lineage>
        <taxon>Bacteria</taxon>
        <taxon>Bacillati</taxon>
        <taxon>Actinomycetota</taxon>
        <taxon>Actinomycetes</taxon>
        <taxon>Propionibacteriales</taxon>
        <taxon>Nocardioidaceae</taxon>
        <taxon>Nocardioides</taxon>
    </lineage>
</organism>
<dbReference type="Gene3D" id="3.40.50.300">
    <property type="entry name" value="P-loop containing nucleotide triphosphate hydrolases"/>
    <property type="match status" value="1"/>
</dbReference>
<reference evidence="1 2" key="1">
    <citation type="submission" date="2022-01" db="EMBL/GenBank/DDBJ databases">
        <title>Nocardioides sp. nov., an actinomycete isolated from mining soil.</title>
        <authorList>
            <person name="Liu L."/>
        </authorList>
    </citation>
    <scope>NUCLEOTIDE SEQUENCE [LARGE SCALE GENOMIC DNA]</scope>
    <source>
        <strain evidence="1 2">KLBMP 9356</strain>
    </source>
</reference>
<dbReference type="InterPro" id="IPR027417">
    <property type="entry name" value="P-loop_NTPase"/>
</dbReference>
<dbReference type="SUPFAM" id="SSF52540">
    <property type="entry name" value="P-loop containing nucleoside triphosphate hydrolases"/>
    <property type="match status" value="1"/>
</dbReference>
<name>A0ABS9H7S5_9ACTN</name>
<evidence type="ECO:0000313" key="1">
    <source>
        <dbReference type="EMBL" id="MCF6376524.1"/>
    </source>
</evidence>
<dbReference type="EMBL" id="JAKJHZ010000003">
    <property type="protein sequence ID" value="MCF6376524.1"/>
    <property type="molecule type" value="Genomic_DNA"/>
</dbReference>
<sequence length="197" mass="21904">MPTPATYDDLLTRTRALIDATGSGVPVVGISGHGGAGKSTLALRLAADLGITEEQVVATDAFHATTCGPDAGMWEQTDWALVERVVRTAREGGERLRYDYRWWSGETGAEDHPMPVVLIVEGIRLFHDRTTNWFDLSAWIDMDADEAGARAVARNVLQGDDEAELALWDTKWIPEGRDYERLERPQERADLVIRAER</sequence>
<evidence type="ECO:0008006" key="3">
    <source>
        <dbReference type="Google" id="ProtNLM"/>
    </source>
</evidence>
<accession>A0ABS9H7S5</accession>
<proteinExistence type="predicted"/>